<dbReference type="EMBL" id="NHYE01004461">
    <property type="protein sequence ID" value="PPQ84470.1"/>
    <property type="molecule type" value="Genomic_DNA"/>
</dbReference>
<dbReference type="SUPFAM" id="SSF90257">
    <property type="entry name" value="Myosin rod fragments"/>
    <property type="match status" value="1"/>
</dbReference>
<comment type="caution">
    <text evidence="3">The sequence shown here is derived from an EMBL/GenBank/DDBJ whole genome shotgun (WGS) entry which is preliminary data.</text>
</comment>
<dbReference type="STRING" id="231916.A0A409X138"/>
<dbReference type="AlphaFoldDB" id="A0A409X138"/>
<gene>
    <name evidence="3" type="ORF">CVT26_007406</name>
</gene>
<feature type="domain" description="NADH:flavin oxidoreductase/NADH oxidase N-terminal" evidence="2">
    <location>
        <begin position="2"/>
        <end position="159"/>
    </location>
</feature>
<proteinExistence type="predicted"/>
<evidence type="ECO:0000313" key="4">
    <source>
        <dbReference type="Proteomes" id="UP000284706"/>
    </source>
</evidence>
<dbReference type="Gene3D" id="1.10.287.1490">
    <property type="match status" value="1"/>
</dbReference>
<dbReference type="GO" id="GO:0003959">
    <property type="term" value="F:NADPH dehydrogenase activity"/>
    <property type="evidence" value="ECO:0007669"/>
    <property type="project" value="TreeGrafter"/>
</dbReference>
<evidence type="ECO:0000256" key="1">
    <source>
        <dbReference type="SAM" id="MobiDB-lite"/>
    </source>
</evidence>
<dbReference type="GO" id="GO:0010181">
    <property type="term" value="F:FMN binding"/>
    <property type="evidence" value="ECO:0007669"/>
    <property type="project" value="InterPro"/>
</dbReference>
<accession>A0A409X138</accession>
<evidence type="ECO:0000259" key="2">
    <source>
        <dbReference type="Pfam" id="PF00724"/>
    </source>
</evidence>
<dbReference type="Pfam" id="PF00724">
    <property type="entry name" value="Oxidored_FMN"/>
    <property type="match status" value="1"/>
</dbReference>
<dbReference type="Gene3D" id="3.20.20.70">
    <property type="entry name" value="Aldolase class I"/>
    <property type="match status" value="1"/>
</dbReference>
<dbReference type="InterPro" id="IPR001155">
    <property type="entry name" value="OxRdtase_FMN_N"/>
</dbReference>
<sequence>MEAGFDGVEVHCANGYLLDQFLQDVSNQRTDEYGGSIEGRSRFPLEVIDAVVKEIGEERTGLRISPFNSFQGMKMKDPVPQLSHFIRSLVASYPKLAYLHTVEPDSGIESESSDFLRDIWSPRPFIACGGFKSAGSFTMQSAIERAEKTGDLIAFGRTDIIQILALPSTPLVNTDQGPSATELDTGLKAASDRQMTRQSSRMFTRAVREKASVESLTEAEETIDSPTKSKTKKKTTSTSPTSPSPPPLPDYLATAPSNESATATRKRLDGNVAILASRFEHGHQECIEEIRGLRAQLSNLAKSVEDIKAFSLDSSPVVSDLRTELNRLTERIEAASMQRGDTDVRERLGSLILSHNRLRAQVGELKNRQESETRSSDGVSGRLSSLETAIKAVQQASSNLHEMVPAEKRGRYDTLPSTTLTPALPDIDPFPTTDEYRYPLPDTAPSHNNRLPAPITSSSGSLPRAPATYPRSTGTKSREVIIGPLEWKHPKDEVYAILDLFQETRQIDKGTVRVYGTDNSKMHKRISFRLPGEATTFVRAWNSSRPVQYNDVYVSYVHQGNY</sequence>
<dbReference type="SUPFAM" id="SSF51395">
    <property type="entry name" value="FMN-linked oxidoreductases"/>
    <property type="match status" value="1"/>
</dbReference>
<dbReference type="Proteomes" id="UP000284706">
    <property type="component" value="Unassembled WGS sequence"/>
</dbReference>
<feature type="region of interest" description="Disordered" evidence="1">
    <location>
        <begin position="363"/>
        <end position="383"/>
    </location>
</feature>
<reference evidence="3 4" key="1">
    <citation type="journal article" date="2018" name="Evol. Lett.">
        <title>Horizontal gene cluster transfer increased hallucinogenic mushroom diversity.</title>
        <authorList>
            <person name="Reynolds H.T."/>
            <person name="Vijayakumar V."/>
            <person name="Gluck-Thaler E."/>
            <person name="Korotkin H.B."/>
            <person name="Matheny P.B."/>
            <person name="Slot J.C."/>
        </authorList>
    </citation>
    <scope>NUCLEOTIDE SEQUENCE [LARGE SCALE GENOMIC DNA]</scope>
    <source>
        <strain evidence="3 4">SRW20</strain>
    </source>
</reference>
<protein>
    <recommendedName>
        <fullName evidence="2">NADH:flavin oxidoreductase/NADH oxidase N-terminal domain-containing protein</fullName>
    </recommendedName>
</protein>
<keyword evidence="4" id="KW-1185">Reference proteome</keyword>
<dbReference type="InParanoid" id="A0A409X138"/>
<dbReference type="PANTHER" id="PTHR22893">
    <property type="entry name" value="NADH OXIDOREDUCTASE-RELATED"/>
    <property type="match status" value="1"/>
</dbReference>
<name>A0A409X138_9AGAR</name>
<feature type="region of interest" description="Disordered" evidence="1">
    <location>
        <begin position="171"/>
        <end position="264"/>
    </location>
</feature>
<dbReference type="InterPro" id="IPR045247">
    <property type="entry name" value="Oye-like"/>
</dbReference>
<feature type="compositionally biased region" description="Basic and acidic residues" evidence="1">
    <location>
        <begin position="365"/>
        <end position="375"/>
    </location>
</feature>
<dbReference type="OrthoDB" id="276546at2759"/>
<dbReference type="InterPro" id="IPR013785">
    <property type="entry name" value="Aldolase_TIM"/>
</dbReference>
<feature type="compositionally biased region" description="Low complexity" evidence="1">
    <location>
        <begin position="414"/>
        <end position="425"/>
    </location>
</feature>
<feature type="region of interest" description="Disordered" evidence="1">
    <location>
        <begin position="398"/>
        <end position="475"/>
    </location>
</feature>
<organism evidence="3 4">
    <name type="scientific">Gymnopilus dilepis</name>
    <dbReference type="NCBI Taxonomy" id="231916"/>
    <lineage>
        <taxon>Eukaryota</taxon>
        <taxon>Fungi</taxon>
        <taxon>Dikarya</taxon>
        <taxon>Basidiomycota</taxon>
        <taxon>Agaricomycotina</taxon>
        <taxon>Agaricomycetes</taxon>
        <taxon>Agaricomycetidae</taxon>
        <taxon>Agaricales</taxon>
        <taxon>Agaricineae</taxon>
        <taxon>Hymenogastraceae</taxon>
        <taxon>Gymnopilus</taxon>
    </lineage>
</organism>
<evidence type="ECO:0000313" key="3">
    <source>
        <dbReference type="EMBL" id="PPQ84470.1"/>
    </source>
</evidence>
<feature type="compositionally biased region" description="Polar residues" evidence="1">
    <location>
        <begin position="445"/>
        <end position="461"/>
    </location>
</feature>
<dbReference type="PANTHER" id="PTHR22893:SF91">
    <property type="entry name" value="NADPH DEHYDROGENASE 2-RELATED"/>
    <property type="match status" value="1"/>
</dbReference>